<dbReference type="PANTHER" id="PTHR33336">
    <property type="entry name" value="QUINOL MONOOXYGENASE YGIN-RELATED"/>
    <property type="match status" value="1"/>
</dbReference>
<dbReference type="SUPFAM" id="SSF54909">
    <property type="entry name" value="Dimeric alpha+beta barrel"/>
    <property type="match status" value="1"/>
</dbReference>
<organism evidence="2 3">
    <name type="scientific">Carboxylicivirga linearis</name>
    <dbReference type="NCBI Taxonomy" id="1628157"/>
    <lineage>
        <taxon>Bacteria</taxon>
        <taxon>Pseudomonadati</taxon>
        <taxon>Bacteroidota</taxon>
        <taxon>Bacteroidia</taxon>
        <taxon>Marinilabiliales</taxon>
        <taxon>Marinilabiliaceae</taxon>
        <taxon>Carboxylicivirga</taxon>
    </lineage>
</organism>
<evidence type="ECO:0000313" key="2">
    <source>
        <dbReference type="EMBL" id="MBS2100982.1"/>
    </source>
</evidence>
<proteinExistence type="predicted"/>
<gene>
    <name evidence="2" type="ORF">KEM10_22035</name>
</gene>
<dbReference type="InterPro" id="IPR011008">
    <property type="entry name" value="Dimeric_a/b-barrel"/>
</dbReference>
<name>A0ABS5K1D6_9BACT</name>
<evidence type="ECO:0000313" key="3">
    <source>
        <dbReference type="Proteomes" id="UP000708576"/>
    </source>
</evidence>
<dbReference type="InterPro" id="IPR050744">
    <property type="entry name" value="AI-2_Isomerase_LsrG"/>
</dbReference>
<comment type="caution">
    <text evidence="2">The sequence shown here is derived from an EMBL/GenBank/DDBJ whole genome shotgun (WGS) entry which is preliminary data.</text>
</comment>
<dbReference type="Gene3D" id="3.30.70.100">
    <property type="match status" value="1"/>
</dbReference>
<keyword evidence="2" id="KW-0560">Oxidoreductase</keyword>
<dbReference type="GO" id="GO:0004497">
    <property type="term" value="F:monooxygenase activity"/>
    <property type="evidence" value="ECO:0007669"/>
    <property type="project" value="UniProtKB-KW"/>
</dbReference>
<feature type="domain" description="ABM" evidence="1">
    <location>
        <begin position="3"/>
        <end position="93"/>
    </location>
</feature>
<evidence type="ECO:0000259" key="1">
    <source>
        <dbReference type="PROSITE" id="PS51725"/>
    </source>
</evidence>
<dbReference type="EMBL" id="JAGUCO010000034">
    <property type="protein sequence ID" value="MBS2100982.1"/>
    <property type="molecule type" value="Genomic_DNA"/>
</dbReference>
<dbReference type="RefSeq" id="WP_212219896.1">
    <property type="nucleotide sequence ID" value="NZ_JAGUCO010000034.1"/>
</dbReference>
<keyword evidence="3" id="KW-1185">Reference proteome</keyword>
<keyword evidence="2" id="KW-0503">Monooxygenase</keyword>
<dbReference type="Pfam" id="PF03992">
    <property type="entry name" value="ABM"/>
    <property type="match status" value="1"/>
</dbReference>
<sequence>MKKTVVAKLIINEASKNMFLKLAQKMIIHTNKEEGCISYNLYQNSFSEDLEYLFYEEYKNEQALKIHHDSEYLANFFTEVMPLLKAEPVINTF</sequence>
<dbReference type="Proteomes" id="UP000708576">
    <property type="component" value="Unassembled WGS sequence"/>
</dbReference>
<accession>A0ABS5K1D6</accession>
<reference evidence="2 3" key="1">
    <citation type="journal article" date="2015" name="Int. J. Syst. Evol. Microbiol.">
        <title>Carboxylicivirga linearis sp. nov., isolated from a sea cucumber culture pond.</title>
        <authorList>
            <person name="Wang F.Q."/>
            <person name="Zhou Y.X."/>
            <person name="Lin X.Z."/>
            <person name="Chen G.J."/>
            <person name="Du Z.J."/>
        </authorList>
    </citation>
    <scope>NUCLEOTIDE SEQUENCE [LARGE SCALE GENOMIC DNA]</scope>
    <source>
        <strain evidence="2 3">FB218</strain>
    </source>
</reference>
<dbReference type="InterPro" id="IPR007138">
    <property type="entry name" value="ABM_dom"/>
</dbReference>
<dbReference type="PANTHER" id="PTHR33336:SF15">
    <property type="entry name" value="ABM DOMAIN-CONTAINING PROTEIN"/>
    <property type="match status" value="1"/>
</dbReference>
<protein>
    <submittedName>
        <fullName evidence="2">Antibiotic biosynthesis monooxygenase</fullName>
    </submittedName>
</protein>
<dbReference type="PROSITE" id="PS51725">
    <property type="entry name" value="ABM"/>
    <property type="match status" value="1"/>
</dbReference>